<dbReference type="AlphaFoldDB" id="A0AAD4RV37"/>
<proteinExistence type="predicted"/>
<accession>A0AAD4RV37</accession>
<gene>
    <name evidence="2" type="ORF">MKW98_002176</name>
</gene>
<sequence>MISQSYDDYPEDESVSELSVVDWCFPVYINGDLTYLEVPRPTSYPYDFAHITAGQEELLNKCFEQHMFINECKRIVKDHTRKYCLRGSSSSSGFTTGGTPTWSSSPQMPEE</sequence>
<dbReference type="Proteomes" id="UP001202328">
    <property type="component" value="Unassembled WGS sequence"/>
</dbReference>
<feature type="region of interest" description="Disordered" evidence="1">
    <location>
        <begin position="86"/>
        <end position="111"/>
    </location>
</feature>
<dbReference type="EMBL" id="JAJJMB010017986">
    <property type="protein sequence ID" value="KAI3832630.1"/>
    <property type="molecule type" value="Genomic_DNA"/>
</dbReference>
<keyword evidence="3" id="KW-1185">Reference proteome</keyword>
<organism evidence="2 3">
    <name type="scientific">Papaver atlanticum</name>
    <dbReference type="NCBI Taxonomy" id="357466"/>
    <lineage>
        <taxon>Eukaryota</taxon>
        <taxon>Viridiplantae</taxon>
        <taxon>Streptophyta</taxon>
        <taxon>Embryophyta</taxon>
        <taxon>Tracheophyta</taxon>
        <taxon>Spermatophyta</taxon>
        <taxon>Magnoliopsida</taxon>
        <taxon>Ranunculales</taxon>
        <taxon>Papaveraceae</taxon>
        <taxon>Papaveroideae</taxon>
        <taxon>Papaver</taxon>
    </lineage>
</organism>
<name>A0AAD4RV37_9MAGN</name>
<reference evidence="2" key="1">
    <citation type="submission" date="2022-04" db="EMBL/GenBank/DDBJ databases">
        <title>A functionally conserved STORR gene fusion in Papaver species that diverged 16.8 million years ago.</title>
        <authorList>
            <person name="Catania T."/>
        </authorList>
    </citation>
    <scope>NUCLEOTIDE SEQUENCE</scope>
    <source>
        <strain evidence="2">S-188037</strain>
    </source>
</reference>
<feature type="compositionally biased region" description="Low complexity" evidence="1">
    <location>
        <begin position="87"/>
        <end position="105"/>
    </location>
</feature>
<evidence type="ECO:0000313" key="2">
    <source>
        <dbReference type="EMBL" id="KAI3832630.1"/>
    </source>
</evidence>
<evidence type="ECO:0000256" key="1">
    <source>
        <dbReference type="SAM" id="MobiDB-lite"/>
    </source>
</evidence>
<protein>
    <submittedName>
        <fullName evidence="2">Uncharacterized protein</fullName>
    </submittedName>
</protein>
<comment type="caution">
    <text evidence="2">The sequence shown here is derived from an EMBL/GenBank/DDBJ whole genome shotgun (WGS) entry which is preliminary data.</text>
</comment>
<evidence type="ECO:0000313" key="3">
    <source>
        <dbReference type="Proteomes" id="UP001202328"/>
    </source>
</evidence>